<dbReference type="Proteomes" id="UP001215280">
    <property type="component" value="Unassembled WGS sequence"/>
</dbReference>
<dbReference type="GO" id="GO:0005576">
    <property type="term" value="C:extracellular region"/>
    <property type="evidence" value="ECO:0007669"/>
    <property type="project" value="TreeGrafter"/>
</dbReference>
<dbReference type="PANTHER" id="PTHR38123:SF1">
    <property type="entry name" value="HYDROPHOBIC SURFACE BINDING PROTEIN"/>
    <property type="match status" value="1"/>
</dbReference>
<proteinExistence type="predicted"/>
<organism evidence="2 3">
    <name type="scientific">Mycena maculata</name>
    <dbReference type="NCBI Taxonomy" id="230809"/>
    <lineage>
        <taxon>Eukaryota</taxon>
        <taxon>Fungi</taxon>
        <taxon>Dikarya</taxon>
        <taxon>Basidiomycota</taxon>
        <taxon>Agaricomycotina</taxon>
        <taxon>Agaricomycetes</taxon>
        <taxon>Agaricomycetidae</taxon>
        <taxon>Agaricales</taxon>
        <taxon>Marasmiineae</taxon>
        <taxon>Mycenaceae</taxon>
        <taxon>Mycena</taxon>
    </lineage>
</organism>
<dbReference type="Gene3D" id="1.20.1280.140">
    <property type="match status" value="1"/>
</dbReference>
<accession>A0AAD7IX99</accession>
<evidence type="ECO:0000313" key="3">
    <source>
        <dbReference type="Proteomes" id="UP001215280"/>
    </source>
</evidence>
<feature type="signal peptide" evidence="1">
    <location>
        <begin position="1"/>
        <end position="19"/>
    </location>
</feature>
<dbReference type="AlphaFoldDB" id="A0AAD7IX99"/>
<dbReference type="PANTHER" id="PTHR38123">
    <property type="entry name" value="CELL WALL SERINE-THREONINE-RICH GALACTOMANNOPROTEIN MP1 (AFU_ORTHOLOGUE AFUA_4G03240)"/>
    <property type="match status" value="1"/>
</dbReference>
<name>A0AAD7IX99_9AGAR</name>
<keyword evidence="3" id="KW-1185">Reference proteome</keyword>
<comment type="caution">
    <text evidence="2">The sequence shown here is derived from an EMBL/GenBank/DDBJ whole genome shotgun (WGS) entry which is preliminary data.</text>
</comment>
<protein>
    <submittedName>
        <fullName evidence="2">Hydrophobic surface binding protein</fullName>
    </submittedName>
</protein>
<feature type="chain" id="PRO_5042098305" evidence="1">
    <location>
        <begin position="20"/>
        <end position="178"/>
    </location>
</feature>
<dbReference type="InterPro" id="IPR021054">
    <property type="entry name" value="Cell_wall_mannoprotein_1"/>
</dbReference>
<dbReference type="Pfam" id="PF12296">
    <property type="entry name" value="HsbA"/>
    <property type="match status" value="1"/>
</dbReference>
<sequence length="178" mass="17941">MVRFSRLLLSLSLIAAGLAAPVKRTVAQIESDIATISSQVTTLDNDINGFPASGLIGALEIDIAAGNLASALKQGTSDIQATSALDEADGTTILNAVLAIEPTIINALNGLATKESSVAALPIPGAPGLVLSDLQTLNSDTTAFGNALIVITPADLVPTAQTIFANIAAAFNTAIAAY</sequence>
<keyword evidence="1" id="KW-0732">Signal</keyword>
<evidence type="ECO:0000313" key="2">
    <source>
        <dbReference type="EMBL" id="KAJ7752473.1"/>
    </source>
</evidence>
<dbReference type="EMBL" id="JARJLG010000074">
    <property type="protein sequence ID" value="KAJ7752473.1"/>
    <property type="molecule type" value="Genomic_DNA"/>
</dbReference>
<reference evidence="2" key="1">
    <citation type="submission" date="2023-03" db="EMBL/GenBank/DDBJ databases">
        <title>Massive genome expansion in bonnet fungi (Mycena s.s.) driven by repeated elements and novel gene families across ecological guilds.</title>
        <authorList>
            <consortium name="Lawrence Berkeley National Laboratory"/>
            <person name="Harder C.B."/>
            <person name="Miyauchi S."/>
            <person name="Viragh M."/>
            <person name="Kuo A."/>
            <person name="Thoen E."/>
            <person name="Andreopoulos B."/>
            <person name="Lu D."/>
            <person name="Skrede I."/>
            <person name="Drula E."/>
            <person name="Henrissat B."/>
            <person name="Morin E."/>
            <person name="Kohler A."/>
            <person name="Barry K."/>
            <person name="LaButti K."/>
            <person name="Morin E."/>
            <person name="Salamov A."/>
            <person name="Lipzen A."/>
            <person name="Mereny Z."/>
            <person name="Hegedus B."/>
            <person name="Baldrian P."/>
            <person name="Stursova M."/>
            <person name="Weitz H."/>
            <person name="Taylor A."/>
            <person name="Grigoriev I.V."/>
            <person name="Nagy L.G."/>
            <person name="Martin F."/>
            <person name="Kauserud H."/>
        </authorList>
    </citation>
    <scope>NUCLEOTIDE SEQUENCE</scope>
    <source>
        <strain evidence="2">CBHHK188m</strain>
    </source>
</reference>
<gene>
    <name evidence="2" type="ORF">DFH07DRAFT_960566</name>
</gene>
<evidence type="ECO:0000256" key="1">
    <source>
        <dbReference type="SAM" id="SignalP"/>
    </source>
</evidence>